<feature type="transmembrane region" description="Helical" evidence="4">
    <location>
        <begin position="117"/>
        <end position="135"/>
    </location>
</feature>
<feature type="repeat" description="TPR" evidence="3">
    <location>
        <begin position="468"/>
        <end position="501"/>
    </location>
</feature>
<feature type="transmembrane region" description="Helical" evidence="4">
    <location>
        <begin position="391"/>
        <end position="410"/>
    </location>
</feature>
<feature type="transmembrane region" description="Helical" evidence="4">
    <location>
        <begin position="188"/>
        <end position="218"/>
    </location>
</feature>
<feature type="transmembrane region" description="Helical" evidence="4">
    <location>
        <begin position="238"/>
        <end position="257"/>
    </location>
</feature>
<proteinExistence type="predicted"/>
<name>A0A1F4VED6_UNCKA</name>
<accession>A0A1F4VED6</accession>
<feature type="repeat" description="TPR" evidence="3">
    <location>
        <begin position="433"/>
        <end position="466"/>
    </location>
</feature>
<keyword evidence="4" id="KW-0812">Transmembrane</keyword>
<keyword evidence="1" id="KW-0677">Repeat</keyword>
<gene>
    <name evidence="5" type="ORF">A3A78_01040</name>
</gene>
<feature type="transmembrane region" description="Helical" evidence="4">
    <location>
        <begin position="312"/>
        <end position="329"/>
    </location>
</feature>
<dbReference type="EMBL" id="MEVI01000002">
    <property type="protein sequence ID" value="OGC55524.1"/>
    <property type="molecule type" value="Genomic_DNA"/>
</dbReference>
<evidence type="ECO:0000256" key="1">
    <source>
        <dbReference type="ARBA" id="ARBA00022737"/>
    </source>
</evidence>
<keyword evidence="4" id="KW-1133">Transmembrane helix</keyword>
<feature type="repeat" description="TPR" evidence="3">
    <location>
        <begin position="502"/>
        <end position="535"/>
    </location>
</feature>
<organism evidence="5 6">
    <name type="scientific">candidate division WWE3 bacterium RIFCSPLOWO2_01_FULL_41_18</name>
    <dbReference type="NCBI Taxonomy" id="1802625"/>
    <lineage>
        <taxon>Bacteria</taxon>
        <taxon>Katanobacteria</taxon>
    </lineage>
</organism>
<feature type="transmembrane region" description="Helical" evidence="4">
    <location>
        <begin position="156"/>
        <end position="182"/>
    </location>
</feature>
<evidence type="ECO:0000256" key="3">
    <source>
        <dbReference type="PROSITE-ProRule" id="PRU00339"/>
    </source>
</evidence>
<dbReference type="PROSITE" id="PS50005">
    <property type="entry name" value="TPR"/>
    <property type="match status" value="3"/>
</dbReference>
<evidence type="ECO:0000256" key="2">
    <source>
        <dbReference type="ARBA" id="ARBA00022803"/>
    </source>
</evidence>
<reference evidence="5 6" key="1">
    <citation type="journal article" date="2016" name="Nat. Commun.">
        <title>Thousands of microbial genomes shed light on interconnected biogeochemical processes in an aquifer system.</title>
        <authorList>
            <person name="Anantharaman K."/>
            <person name="Brown C.T."/>
            <person name="Hug L.A."/>
            <person name="Sharon I."/>
            <person name="Castelle C.J."/>
            <person name="Probst A.J."/>
            <person name="Thomas B.C."/>
            <person name="Singh A."/>
            <person name="Wilkins M.J."/>
            <person name="Karaoz U."/>
            <person name="Brodie E.L."/>
            <person name="Williams K.H."/>
            <person name="Hubbard S.S."/>
            <person name="Banfield J.F."/>
        </authorList>
    </citation>
    <scope>NUCLEOTIDE SEQUENCE [LARGE SCALE GENOMIC DNA]</scope>
</reference>
<evidence type="ECO:0000313" key="5">
    <source>
        <dbReference type="EMBL" id="OGC55524.1"/>
    </source>
</evidence>
<dbReference type="SUPFAM" id="SSF48452">
    <property type="entry name" value="TPR-like"/>
    <property type="match status" value="1"/>
</dbReference>
<feature type="transmembrane region" description="Helical" evidence="4">
    <location>
        <begin position="40"/>
        <end position="60"/>
    </location>
</feature>
<protein>
    <submittedName>
        <fullName evidence="5">Uncharacterized protein</fullName>
    </submittedName>
</protein>
<keyword evidence="4" id="KW-0472">Membrane</keyword>
<dbReference type="AlphaFoldDB" id="A0A1F4VED6"/>
<keyword evidence="2 3" id="KW-0802">TPR repeat</keyword>
<dbReference type="Gene3D" id="1.25.40.10">
    <property type="entry name" value="Tetratricopeptide repeat domain"/>
    <property type="match status" value="1"/>
</dbReference>
<sequence length="551" mass="63100">MKNAKAKRKLDKGLNRVGEIKAPEAAQSGEFNSISNVLRYLLSNYKFILLVVLAALGIYFNSLKGEFVADDILGFKENVEVRDLKASLKTLNLQKVIYAMSFRFFDLNPVPLHLTHVLFHILAVILVFVLVSMLFDKKTAKLSSLLFAVSPINTEAVSWISASIYITNAMGFLFMAVLYLLFRNTNKIRYFLGTVVVYGITLVLVNNSFSVMFIPLLIIIDQIYNYQFEKKVSSRFRFIPLIFVMLIHIFLIVRPYSARIDYLQGSFEANIEGSAPYFERVPYEIYSNFKLLSFPLGLSIFHEGDVVTDFDVFVFWAFTVVVFGLILYLWEIYREVSGLLLFVVVSLGPTFSPVQTSSYFTERYLYLGNVAFCSLVALFFIWISKKARFDSLAMILGGILVILYSTKVIFRNREWSTPENLWKSAVRVVPNSSRAHKLLGETYLTKKDYEGASDEFKKAIELRGGVYPDAYNNLGLSYLRLGKVNEAEKIFMGNINNYPLMWQSYYNMSEVELVKGRVSWAQSYLLKVLELDPQNKDAKRVLESLSDAKEE</sequence>
<dbReference type="InterPro" id="IPR019734">
    <property type="entry name" value="TPR_rpt"/>
</dbReference>
<dbReference type="InterPro" id="IPR011990">
    <property type="entry name" value="TPR-like_helical_dom_sf"/>
</dbReference>
<evidence type="ECO:0000313" key="6">
    <source>
        <dbReference type="Proteomes" id="UP000176504"/>
    </source>
</evidence>
<comment type="caution">
    <text evidence="5">The sequence shown here is derived from an EMBL/GenBank/DDBJ whole genome shotgun (WGS) entry which is preliminary data.</text>
</comment>
<dbReference type="PANTHER" id="PTHR44227">
    <property type="match status" value="1"/>
</dbReference>
<dbReference type="Proteomes" id="UP000176504">
    <property type="component" value="Unassembled WGS sequence"/>
</dbReference>
<dbReference type="PANTHER" id="PTHR44227:SF3">
    <property type="entry name" value="PROTEIN O-MANNOSYL-TRANSFERASE TMTC4"/>
    <property type="match status" value="1"/>
</dbReference>
<dbReference type="Pfam" id="PF13181">
    <property type="entry name" value="TPR_8"/>
    <property type="match status" value="2"/>
</dbReference>
<evidence type="ECO:0000256" key="4">
    <source>
        <dbReference type="SAM" id="Phobius"/>
    </source>
</evidence>
<dbReference type="InterPro" id="IPR052346">
    <property type="entry name" value="O-mannosyl-transferase_TMTC"/>
</dbReference>
<dbReference type="SMART" id="SM00028">
    <property type="entry name" value="TPR"/>
    <property type="match status" value="3"/>
</dbReference>
<feature type="transmembrane region" description="Helical" evidence="4">
    <location>
        <begin position="336"/>
        <end position="352"/>
    </location>
</feature>
<feature type="transmembrane region" description="Helical" evidence="4">
    <location>
        <begin position="364"/>
        <end position="384"/>
    </location>
</feature>